<feature type="domain" description="Pre ATP-grasp" evidence="1">
    <location>
        <begin position="59"/>
        <end position="149"/>
    </location>
</feature>
<sequence>MSRITNLGDQLLSDEPALISSLDFGACVAQGTGTGPSLLIGDMSQISLMQPAGASFLDYRMAHLANAGDLVLVARRDPSFEAYLKDARGLNDITFLTAGTPNGNAVTANAITDDQVQKTLVAAARQHGGLTIKSYLTTGTTWHLAREIGQAAGCKIHVSGPSSRLSKRANDKLWFTRLARGVIGTDAVPPTMSAFGPGAAAAIALRYGKSGQDVIVKVPDSAGSTGNIRLQSELFAHQTQERLKDLIMDRLHATGWADHYPILVGVWDKDVTNSPSVQLWIPLAKDGPPVALEVFEQKVLGQTGLFVGAVRSTLPHALQQELATQAIGIAALLQRLGYYGSCSLDSVICRQDDGKNHVHWIECNGRWTAVSIPLKTLNTITSDSPPDGMVVVQQSLQGPAIDAAQAARALDGVLYRRRPGAAQPEGVILLSPPNGARDLVANLLVFAGSQADADKLTATALQRLRNRPTN</sequence>
<accession>A0A238J6G9</accession>
<keyword evidence="3" id="KW-1185">Reference proteome</keyword>
<dbReference type="EMBL" id="FXXQ01000018">
    <property type="protein sequence ID" value="SMX25550.1"/>
    <property type="molecule type" value="Genomic_DNA"/>
</dbReference>
<dbReference type="Pfam" id="PF18604">
    <property type="entry name" value="PreAtp-grasp"/>
    <property type="match status" value="1"/>
</dbReference>
<gene>
    <name evidence="2" type="ORF">BOA8489_03694</name>
</gene>
<dbReference type="InterPro" id="IPR040754">
    <property type="entry name" value="PreAtp-grasp"/>
</dbReference>
<name>A0A238J6G9_9RHOB</name>
<reference evidence="3" key="1">
    <citation type="submission" date="2017-05" db="EMBL/GenBank/DDBJ databases">
        <authorList>
            <person name="Rodrigo-Torres L."/>
            <person name="Arahal R. D."/>
            <person name="Lucena T."/>
        </authorList>
    </citation>
    <scope>NUCLEOTIDE SEQUENCE [LARGE SCALE GENOMIC DNA]</scope>
    <source>
        <strain evidence="3">CECT 8489</strain>
    </source>
</reference>
<dbReference type="AlphaFoldDB" id="A0A238J6G9"/>
<organism evidence="2 3">
    <name type="scientific">Boseongicola aestuarii</name>
    <dbReference type="NCBI Taxonomy" id="1470561"/>
    <lineage>
        <taxon>Bacteria</taxon>
        <taxon>Pseudomonadati</taxon>
        <taxon>Pseudomonadota</taxon>
        <taxon>Alphaproteobacteria</taxon>
        <taxon>Rhodobacterales</taxon>
        <taxon>Paracoccaceae</taxon>
        <taxon>Boseongicola</taxon>
    </lineage>
</organism>
<dbReference type="Proteomes" id="UP000201838">
    <property type="component" value="Unassembled WGS sequence"/>
</dbReference>
<evidence type="ECO:0000313" key="3">
    <source>
        <dbReference type="Proteomes" id="UP000201838"/>
    </source>
</evidence>
<dbReference type="RefSeq" id="WP_093975735.1">
    <property type="nucleotide sequence ID" value="NZ_FXXQ01000018.1"/>
</dbReference>
<dbReference type="OrthoDB" id="233008at2"/>
<evidence type="ECO:0000313" key="2">
    <source>
        <dbReference type="EMBL" id="SMX25550.1"/>
    </source>
</evidence>
<proteinExistence type="predicted"/>
<protein>
    <recommendedName>
        <fullName evidence="1">Pre ATP-grasp domain-containing protein</fullName>
    </recommendedName>
</protein>
<evidence type="ECO:0000259" key="1">
    <source>
        <dbReference type="Pfam" id="PF18604"/>
    </source>
</evidence>